<keyword evidence="3" id="KW-1185">Reference proteome</keyword>
<dbReference type="GeneID" id="95581225"/>
<keyword evidence="1" id="KW-1133">Transmembrane helix</keyword>
<dbReference type="EMBL" id="NGKB01000003">
    <property type="protein sequence ID" value="RSU16274.1"/>
    <property type="molecule type" value="Genomic_DNA"/>
</dbReference>
<gene>
    <name evidence="2" type="ORF">CBF28_04875</name>
</gene>
<feature type="transmembrane region" description="Helical" evidence="1">
    <location>
        <begin position="12"/>
        <end position="37"/>
    </location>
</feature>
<comment type="caution">
    <text evidence="2">The sequence shown here is derived from an EMBL/GenBank/DDBJ whole genome shotgun (WGS) entry which is preliminary data.</text>
</comment>
<dbReference type="Proteomes" id="UP000288028">
    <property type="component" value="Unassembled WGS sequence"/>
</dbReference>
<keyword evidence="1" id="KW-0812">Transmembrane</keyword>
<sequence>MKNQRLITIWGDVVGLFDLMKSLLISACLTLGGFFIADSQNPTQQLFLGLMGAVLAFIINSYIIKPKRKFSIKNEEQVEETNG</sequence>
<feature type="transmembrane region" description="Helical" evidence="1">
    <location>
        <begin position="43"/>
        <end position="64"/>
    </location>
</feature>
<keyword evidence="1" id="KW-0472">Membrane</keyword>
<dbReference type="RefSeq" id="WP_126792522.1">
    <property type="nucleotide sequence ID" value="NZ_CP060720.1"/>
</dbReference>
<protein>
    <recommendedName>
        <fullName evidence="4">Holin</fullName>
    </recommendedName>
</protein>
<dbReference type="OrthoDB" id="1924966at2"/>
<evidence type="ECO:0008006" key="4">
    <source>
        <dbReference type="Google" id="ProtNLM"/>
    </source>
</evidence>
<evidence type="ECO:0000313" key="3">
    <source>
        <dbReference type="Proteomes" id="UP000288028"/>
    </source>
</evidence>
<reference evidence="2 3" key="1">
    <citation type="submission" date="2017-05" db="EMBL/GenBank/DDBJ databases">
        <title>Vagococcus spp. assemblies.</title>
        <authorList>
            <person name="Gulvik C.A."/>
        </authorList>
    </citation>
    <scope>NUCLEOTIDE SEQUENCE [LARGE SCALE GENOMIC DNA]</scope>
    <source>
        <strain evidence="2 3">SS1714</strain>
    </source>
</reference>
<organism evidence="2 3">
    <name type="scientific">Vagococcus carniphilus</name>
    <dbReference type="NCBI Taxonomy" id="218144"/>
    <lineage>
        <taxon>Bacteria</taxon>
        <taxon>Bacillati</taxon>
        <taxon>Bacillota</taxon>
        <taxon>Bacilli</taxon>
        <taxon>Lactobacillales</taxon>
        <taxon>Enterococcaceae</taxon>
        <taxon>Vagococcus</taxon>
    </lineage>
</organism>
<dbReference type="AlphaFoldDB" id="A0A430B7F5"/>
<name>A0A430B7F5_9ENTE</name>
<proteinExistence type="predicted"/>
<evidence type="ECO:0000313" key="2">
    <source>
        <dbReference type="EMBL" id="RSU16274.1"/>
    </source>
</evidence>
<evidence type="ECO:0000256" key="1">
    <source>
        <dbReference type="SAM" id="Phobius"/>
    </source>
</evidence>
<accession>A0A430B7F5</accession>